<accession>A0AAD4LJG6</accession>
<name>A0AAD4LJG6_9AGAM</name>
<comment type="caution">
    <text evidence="2">The sequence shown here is derived from an EMBL/GenBank/DDBJ whole genome shotgun (WGS) entry which is preliminary data.</text>
</comment>
<evidence type="ECO:0000256" key="1">
    <source>
        <dbReference type="SAM" id="MobiDB-lite"/>
    </source>
</evidence>
<dbReference type="EMBL" id="JAKELL010000036">
    <property type="protein sequence ID" value="KAH8989564.1"/>
    <property type="molecule type" value="Genomic_DNA"/>
</dbReference>
<dbReference type="AlphaFoldDB" id="A0AAD4LJG6"/>
<sequence length="209" mass="23297">MQEHDLAVRPVLRENLHVPDALHLAHAHHWQLPPRRRSPPPRPVAPSPLSSQALSLAAPASAFPRTHRICACHTGMSRSTSACRISSGAFRLCNKTRRQYVSMRYCVPVASNETGRTPRDRHPHKGHAGETYGCDRLTVGNCNASFPEGTNPHSLLGAMRGSLRKGDEKNTSTTFASEFNRWITLDEIFFGAHNQTCQFSFCSCDRDLR</sequence>
<gene>
    <name evidence="2" type="ORF">EDB92DRAFT_849689</name>
</gene>
<feature type="compositionally biased region" description="Basic residues" evidence="1">
    <location>
        <begin position="30"/>
        <end position="39"/>
    </location>
</feature>
<protein>
    <submittedName>
        <fullName evidence="2">Uncharacterized protein</fullName>
    </submittedName>
</protein>
<organism evidence="2 3">
    <name type="scientific">Lactarius akahatsu</name>
    <dbReference type="NCBI Taxonomy" id="416441"/>
    <lineage>
        <taxon>Eukaryota</taxon>
        <taxon>Fungi</taxon>
        <taxon>Dikarya</taxon>
        <taxon>Basidiomycota</taxon>
        <taxon>Agaricomycotina</taxon>
        <taxon>Agaricomycetes</taxon>
        <taxon>Russulales</taxon>
        <taxon>Russulaceae</taxon>
        <taxon>Lactarius</taxon>
    </lineage>
</organism>
<reference evidence="2" key="1">
    <citation type="submission" date="2022-01" db="EMBL/GenBank/DDBJ databases">
        <title>Comparative genomics reveals a dynamic genome evolution in the ectomycorrhizal milk-cap (Lactarius) mushrooms.</title>
        <authorList>
            <consortium name="DOE Joint Genome Institute"/>
            <person name="Lebreton A."/>
            <person name="Tang N."/>
            <person name="Kuo A."/>
            <person name="LaButti K."/>
            <person name="Drula E."/>
            <person name="Barry K."/>
            <person name="Clum A."/>
            <person name="Lipzen A."/>
            <person name="Mousain D."/>
            <person name="Ng V."/>
            <person name="Wang R."/>
            <person name="Wang X."/>
            <person name="Dai Y."/>
            <person name="Henrissat B."/>
            <person name="Grigoriev I.V."/>
            <person name="Guerin-Laguette A."/>
            <person name="Yu F."/>
            <person name="Martin F.M."/>
        </authorList>
    </citation>
    <scope>NUCLEOTIDE SEQUENCE</scope>
    <source>
        <strain evidence="2">QP</strain>
    </source>
</reference>
<proteinExistence type="predicted"/>
<feature type="region of interest" description="Disordered" evidence="1">
    <location>
        <begin position="30"/>
        <end position="51"/>
    </location>
</feature>
<evidence type="ECO:0000313" key="3">
    <source>
        <dbReference type="Proteomes" id="UP001201163"/>
    </source>
</evidence>
<dbReference type="Proteomes" id="UP001201163">
    <property type="component" value="Unassembled WGS sequence"/>
</dbReference>
<evidence type="ECO:0000313" key="2">
    <source>
        <dbReference type="EMBL" id="KAH8989564.1"/>
    </source>
</evidence>
<keyword evidence="3" id="KW-1185">Reference proteome</keyword>